<dbReference type="GO" id="GO:0016757">
    <property type="term" value="F:glycosyltransferase activity"/>
    <property type="evidence" value="ECO:0007669"/>
    <property type="project" value="UniProtKB-KW"/>
</dbReference>
<feature type="domain" description="Glycosyltransferase 2-like" evidence="10">
    <location>
        <begin position="12"/>
        <end position="118"/>
    </location>
</feature>
<comment type="similarity">
    <text evidence="8">Belongs to the glycosyltransferase 2 family. CrtQ subfamily.</text>
</comment>
<comment type="pathway">
    <text evidence="7">Carotenoid biosynthesis; staphyloxanthin biosynthesis; staphyloxanthin from farnesyl diphosphate: step 4/5.</text>
</comment>
<dbReference type="PANTHER" id="PTHR43646">
    <property type="entry name" value="GLYCOSYLTRANSFERASE"/>
    <property type="match status" value="1"/>
</dbReference>
<evidence type="ECO:0000256" key="6">
    <source>
        <dbReference type="ARBA" id="ARBA00037281"/>
    </source>
</evidence>
<sequence length="267" mass="28993">MVDGGTDAPTVSVVTISYRDLDGLRATLESTRTQRYPRVEHIVIDGGSGASVVEFLAEAGIAYWQSESDGGRYDAMNQGIGHASGDLIWFLHSSDRFADEDVVGRAVAALAHNDTDVRRTWGFGGATLVTDGGRTGRYWGYRRFHRRRFEFGVAPIPHQAAVFGAEIVSAVGGYSTTFGLAADHLFMLQAARRAEPVVIAGSLCLFDTSGAGSVRPQREHFRDIRAAWSVAESRSAASRRLFTAMSYIVEAEAAAKRHLRGVLGRAR</sequence>
<comment type="function">
    <text evidence="6">Catalyzes the glycosylation of 4,4'-diaponeurosporenoate, i.e. the esterification of glucose at the C1'' position with the carboxyl group of 4,4'-diaponeurosporenic acid, to form glycosyl-4,4'-diaponeurosporenoate. This is a step in the biosynthesis of staphyloxanthin, an orange pigment present in most staphylococci strains.</text>
</comment>
<dbReference type="Proteomes" id="UP001597068">
    <property type="component" value="Unassembled WGS sequence"/>
</dbReference>
<keyword evidence="2" id="KW-1003">Cell membrane</keyword>
<keyword evidence="12" id="KW-1185">Reference proteome</keyword>
<organism evidence="11 12">
    <name type="scientific">Williamsia deligens</name>
    <dbReference type="NCBI Taxonomy" id="321325"/>
    <lineage>
        <taxon>Bacteria</taxon>
        <taxon>Bacillati</taxon>
        <taxon>Actinomycetota</taxon>
        <taxon>Actinomycetes</taxon>
        <taxon>Mycobacteriales</taxon>
        <taxon>Nocardiaceae</taxon>
        <taxon>Williamsia</taxon>
    </lineage>
</organism>
<keyword evidence="5" id="KW-0472">Membrane</keyword>
<gene>
    <name evidence="11" type="ORF">ACFQ04_03055</name>
</gene>
<comment type="caution">
    <text evidence="11">The sequence shown here is derived from an EMBL/GenBank/DDBJ whole genome shotgun (WGS) entry which is preliminary data.</text>
</comment>
<dbReference type="Gene3D" id="3.90.550.10">
    <property type="entry name" value="Spore Coat Polysaccharide Biosynthesis Protein SpsA, Chain A"/>
    <property type="match status" value="1"/>
</dbReference>
<evidence type="ECO:0000256" key="4">
    <source>
        <dbReference type="ARBA" id="ARBA00022679"/>
    </source>
</evidence>
<evidence type="ECO:0000256" key="9">
    <source>
        <dbReference type="ARBA" id="ARBA00040345"/>
    </source>
</evidence>
<evidence type="ECO:0000259" key="10">
    <source>
        <dbReference type="Pfam" id="PF00535"/>
    </source>
</evidence>
<protein>
    <recommendedName>
        <fullName evidence="9">4,4'-diaponeurosporenoate glycosyltransferase</fullName>
    </recommendedName>
</protein>
<evidence type="ECO:0000256" key="1">
    <source>
        <dbReference type="ARBA" id="ARBA00004236"/>
    </source>
</evidence>
<dbReference type="InterPro" id="IPR029044">
    <property type="entry name" value="Nucleotide-diphossugar_trans"/>
</dbReference>
<dbReference type="RefSeq" id="WP_301283195.1">
    <property type="nucleotide sequence ID" value="NZ_BAAAMO010000002.1"/>
</dbReference>
<evidence type="ECO:0000313" key="11">
    <source>
        <dbReference type="EMBL" id="MFD0924706.1"/>
    </source>
</evidence>
<evidence type="ECO:0000256" key="8">
    <source>
        <dbReference type="ARBA" id="ARBA00038120"/>
    </source>
</evidence>
<evidence type="ECO:0000313" key="12">
    <source>
        <dbReference type="Proteomes" id="UP001597068"/>
    </source>
</evidence>
<reference evidence="12" key="1">
    <citation type="journal article" date="2019" name="Int. J. Syst. Evol. Microbiol.">
        <title>The Global Catalogue of Microorganisms (GCM) 10K type strain sequencing project: providing services to taxonomists for standard genome sequencing and annotation.</title>
        <authorList>
            <consortium name="The Broad Institute Genomics Platform"/>
            <consortium name="The Broad Institute Genome Sequencing Center for Infectious Disease"/>
            <person name="Wu L."/>
            <person name="Ma J."/>
        </authorList>
    </citation>
    <scope>NUCLEOTIDE SEQUENCE [LARGE SCALE GENOMIC DNA]</scope>
    <source>
        <strain evidence="12">CCUG 50873</strain>
    </source>
</reference>
<proteinExistence type="inferred from homology"/>
<evidence type="ECO:0000256" key="5">
    <source>
        <dbReference type="ARBA" id="ARBA00023136"/>
    </source>
</evidence>
<evidence type="ECO:0000256" key="3">
    <source>
        <dbReference type="ARBA" id="ARBA00022676"/>
    </source>
</evidence>
<accession>A0ABW3G2J2</accession>
<dbReference type="Pfam" id="PF00535">
    <property type="entry name" value="Glycos_transf_2"/>
    <property type="match status" value="1"/>
</dbReference>
<evidence type="ECO:0000256" key="2">
    <source>
        <dbReference type="ARBA" id="ARBA00022475"/>
    </source>
</evidence>
<evidence type="ECO:0000256" key="7">
    <source>
        <dbReference type="ARBA" id="ARBA00037904"/>
    </source>
</evidence>
<keyword evidence="3 11" id="KW-0328">Glycosyltransferase</keyword>
<dbReference type="SUPFAM" id="SSF53448">
    <property type="entry name" value="Nucleotide-diphospho-sugar transferases"/>
    <property type="match status" value="1"/>
</dbReference>
<dbReference type="EMBL" id="JBHTIL010000001">
    <property type="protein sequence ID" value="MFD0924706.1"/>
    <property type="molecule type" value="Genomic_DNA"/>
</dbReference>
<comment type="subcellular location">
    <subcellularLocation>
        <location evidence="1">Cell membrane</location>
    </subcellularLocation>
</comment>
<dbReference type="InterPro" id="IPR001173">
    <property type="entry name" value="Glyco_trans_2-like"/>
</dbReference>
<name>A0ABW3G2J2_9NOCA</name>
<dbReference type="PANTHER" id="PTHR43646:SF2">
    <property type="entry name" value="GLYCOSYLTRANSFERASE 2-LIKE DOMAIN-CONTAINING PROTEIN"/>
    <property type="match status" value="1"/>
</dbReference>
<keyword evidence="4 11" id="KW-0808">Transferase</keyword>